<reference evidence="1 2" key="1">
    <citation type="submission" date="2015-07" db="EMBL/GenBank/DDBJ databases">
        <title>Draft genome of Bellilinea caldifistulae DSM 17877.</title>
        <authorList>
            <person name="Hemp J."/>
            <person name="Ward L.M."/>
            <person name="Pace L.A."/>
            <person name="Fischer W.W."/>
        </authorList>
    </citation>
    <scope>NUCLEOTIDE SEQUENCE [LARGE SCALE GENOMIC DNA]</scope>
    <source>
        <strain evidence="1 2">GOMI-1</strain>
    </source>
</reference>
<dbReference type="AlphaFoldDB" id="A0A0P6X408"/>
<dbReference type="STRING" id="360411.AC812_12365"/>
<organism evidence="1 2">
    <name type="scientific">Bellilinea caldifistulae</name>
    <dbReference type="NCBI Taxonomy" id="360411"/>
    <lineage>
        <taxon>Bacteria</taxon>
        <taxon>Bacillati</taxon>
        <taxon>Chloroflexota</taxon>
        <taxon>Anaerolineae</taxon>
        <taxon>Anaerolineales</taxon>
        <taxon>Anaerolineaceae</taxon>
        <taxon>Bellilinea</taxon>
    </lineage>
</organism>
<name>A0A0P6X408_9CHLR</name>
<keyword evidence="2" id="KW-1185">Reference proteome</keyword>
<dbReference type="RefSeq" id="WP_061918923.1">
    <property type="nucleotide sequence ID" value="NZ_DF967971.1"/>
</dbReference>
<proteinExistence type="predicted"/>
<dbReference type="EMBL" id="LGHJ01000017">
    <property type="protein sequence ID" value="KPL74582.1"/>
    <property type="molecule type" value="Genomic_DNA"/>
</dbReference>
<sequence length="104" mass="12065">MFGEQNGEQNRTGWNRAEQGRTMELDNELVKFNPYRCKALGLTEVEARCLNFVRIHTPLTARLKQSFPVVYEKLERRGLIENIGGEWRLTEAGRSKIRVLLMGK</sequence>
<gene>
    <name evidence="1" type="ORF">AC812_12365</name>
</gene>
<evidence type="ECO:0000313" key="1">
    <source>
        <dbReference type="EMBL" id="KPL74582.1"/>
    </source>
</evidence>
<protein>
    <submittedName>
        <fullName evidence="1">Uncharacterized protein</fullName>
    </submittedName>
</protein>
<comment type="caution">
    <text evidence="1">The sequence shown here is derived from an EMBL/GenBank/DDBJ whole genome shotgun (WGS) entry which is preliminary data.</text>
</comment>
<dbReference type="Proteomes" id="UP000050514">
    <property type="component" value="Unassembled WGS sequence"/>
</dbReference>
<evidence type="ECO:0000313" key="2">
    <source>
        <dbReference type="Proteomes" id="UP000050514"/>
    </source>
</evidence>
<accession>A0A0P6X408</accession>